<feature type="transmembrane region" description="Helical" evidence="1">
    <location>
        <begin position="169"/>
        <end position="188"/>
    </location>
</feature>
<feature type="transmembrane region" description="Helical" evidence="1">
    <location>
        <begin position="82"/>
        <end position="110"/>
    </location>
</feature>
<feature type="transmembrane region" description="Helical" evidence="1">
    <location>
        <begin position="275"/>
        <end position="294"/>
    </location>
</feature>
<gene>
    <name evidence="2" type="ORF">GA0070561_2828</name>
</gene>
<evidence type="ECO:0000313" key="3">
    <source>
        <dbReference type="Proteomes" id="UP000198864"/>
    </source>
</evidence>
<proteinExistence type="predicted"/>
<evidence type="ECO:0000313" key="2">
    <source>
        <dbReference type="EMBL" id="SCE97162.1"/>
    </source>
</evidence>
<feature type="transmembrane region" description="Helical" evidence="1">
    <location>
        <begin position="241"/>
        <end position="263"/>
    </location>
</feature>
<dbReference type="STRING" id="285676.GA0070561_2828"/>
<sequence>MTTSTRIVGRSLHGLTYAVLGWAVAYGGVRLAWTVGEAPEFGRLGLDLLGFTGWWSVALCVAAGGLAVALDRVATWRPALAGLAWTVAGALVAAAAILLPELVGFLLFTVGPFFDPLAFVSRLACVTGAVLLALATARYQRRTRGDCPACCRTVRPGTRRSAPARWARWAAWAAVGGLVTRFAAQFVVGFDRVDQSASLLGLEIGLVLAGVLLPLALVYHWGEVWPGWVPLLAGRTIPRPVLLVPGFGLGAGIVAYFGMGMVQVTSGSHSEFSDAFLWVAMSAYLVIGLGLLVASTDYHLRNRRQCGTCGR</sequence>
<evidence type="ECO:0000256" key="1">
    <source>
        <dbReference type="SAM" id="Phobius"/>
    </source>
</evidence>
<name>A0A1C4WLR8_9ACTN</name>
<dbReference type="Proteomes" id="UP000198864">
    <property type="component" value="Unassembled WGS sequence"/>
</dbReference>
<keyword evidence="1" id="KW-0812">Transmembrane</keyword>
<organism evidence="2 3">
    <name type="scientific">Micromonospora saelicesensis</name>
    <dbReference type="NCBI Taxonomy" id="285676"/>
    <lineage>
        <taxon>Bacteria</taxon>
        <taxon>Bacillati</taxon>
        <taxon>Actinomycetota</taxon>
        <taxon>Actinomycetes</taxon>
        <taxon>Micromonosporales</taxon>
        <taxon>Micromonosporaceae</taxon>
        <taxon>Micromonospora</taxon>
    </lineage>
</organism>
<feature type="transmembrane region" description="Helical" evidence="1">
    <location>
        <begin position="200"/>
        <end position="221"/>
    </location>
</feature>
<feature type="transmembrane region" description="Helical" evidence="1">
    <location>
        <begin position="12"/>
        <end position="33"/>
    </location>
</feature>
<keyword evidence="1" id="KW-0472">Membrane</keyword>
<dbReference type="AlphaFoldDB" id="A0A1C4WLR8"/>
<dbReference type="RefSeq" id="WP_141710365.1">
    <property type="nucleotide sequence ID" value="NZ_FMCR01000002.1"/>
</dbReference>
<feature type="transmembrane region" description="Helical" evidence="1">
    <location>
        <begin position="116"/>
        <end position="135"/>
    </location>
</feature>
<reference evidence="2 3" key="1">
    <citation type="submission" date="2016-06" db="EMBL/GenBank/DDBJ databases">
        <authorList>
            <person name="Kjaerup R.B."/>
            <person name="Dalgaard T.S."/>
            <person name="Juul-Madsen H.R."/>
        </authorList>
    </citation>
    <scope>NUCLEOTIDE SEQUENCE [LARGE SCALE GENOMIC DNA]</scope>
    <source>
        <strain evidence="2 3">DSM 44871</strain>
    </source>
</reference>
<keyword evidence="1" id="KW-1133">Transmembrane helix</keyword>
<accession>A0A1C4WLR8</accession>
<feature type="transmembrane region" description="Helical" evidence="1">
    <location>
        <begin position="53"/>
        <end position="70"/>
    </location>
</feature>
<protein>
    <submittedName>
        <fullName evidence="2">Uncharacterized protein</fullName>
    </submittedName>
</protein>
<dbReference type="EMBL" id="FMCR01000002">
    <property type="protein sequence ID" value="SCE97162.1"/>
    <property type="molecule type" value="Genomic_DNA"/>
</dbReference>